<dbReference type="Pfam" id="PF05517">
    <property type="entry name" value="p25-alpha"/>
    <property type="match status" value="1"/>
</dbReference>
<dbReference type="AlphaFoldDB" id="G0QSX0"/>
<accession>G0QSX0</accession>
<dbReference type="eggNOG" id="KOG4070">
    <property type="taxonomic scope" value="Eukaryota"/>
</dbReference>
<evidence type="ECO:0000313" key="2">
    <source>
        <dbReference type="EMBL" id="EGR31686.1"/>
    </source>
</evidence>
<dbReference type="GO" id="GO:0005874">
    <property type="term" value="C:microtubule"/>
    <property type="evidence" value="ECO:0007669"/>
    <property type="project" value="TreeGrafter"/>
</dbReference>
<dbReference type="RefSeq" id="XP_004035172.1">
    <property type="nucleotide sequence ID" value="XM_004035124.1"/>
</dbReference>
<dbReference type="Proteomes" id="UP000008983">
    <property type="component" value="Unassembled WGS sequence"/>
</dbReference>
<dbReference type="GO" id="GO:0001578">
    <property type="term" value="P:microtubule bundle formation"/>
    <property type="evidence" value="ECO:0007669"/>
    <property type="project" value="TreeGrafter"/>
</dbReference>
<dbReference type="InterPro" id="IPR008907">
    <property type="entry name" value="TPP/p25"/>
</dbReference>
<dbReference type="GO" id="GO:0015631">
    <property type="term" value="F:tubulin binding"/>
    <property type="evidence" value="ECO:0007669"/>
    <property type="project" value="InterPro"/>
</dbReference>
<name>G0QSX0_ICHMU</name>
<dbReference type="OMA" id="NAFYIYT"/>
<reference evidence="2 3" key="1">
    <citation type="submission" date="2011-07" db="EMBL/GenBank/DDBJ databases">
        <authorList>
            <person name="Coyne R."/>
            <person name="Brami D."/>
            <person name="Johnson J."/>
            <person name="Hostetler J."/>
            <person name="Hannick L."/>
            <person name="Clark T."/>
            <person name="Cassidy-Hanley D."/>
            <person name="Inman J."/>
        </authorList>
    </citation>
    <scope>NUCLEOTIDE SEQUENCE [LARGE SCALE GENOMIC DNA]</scope>
    <source>
        <strain evidence="2 3">G5</strain>
    </source>
</reference>
<dbReference type="EMBL" id="GL983830">
    <property type="protein sequence ID" value="EGR31686.1"/>
    <property type="molecule type" value="Genomic_DNA"/>
</dbReference>
<gene>
    <name evidence="2" type="ORF">IMG5_104260</name>
</gene>
<protein>
    <submittedName>
        <fullName evidence="2">P25-alpha family protein, putative</fullName>
    </submittedName>
</protein>
<sequence length="149" mass="16199">MESQSLETCFKAFTSGKAEMDGKTFAKVTKDCHLQDKKLTSTDVDLIFAKVKTSSAVRTITFKQFESGLSQIAAKKGVSVEDVIKNITSAGGPQFQGTKADYVKFHDDKSQYTGVYANGGPTNVDKDKISDISQTCNRQAADVRGTLKK</sequence>
<proteinExistence type="inferred from homology"/>
<dbReference type="GO" id="GO:0046785">
    <property type="term" value="P:microtubule polymerization"/>
    <property type="evidence" value="ECO:0007669"/>
    <property type="project" value="InterPro"/>
</dbReference>
<dbReference type="PANTHER" id="PTHR12932:SF9">
    <property type="entry name" value="TUBULIN POLYMERIZATION-PROMOTING PROTEIN HOMOLOG"/>
    <property type="match status" value="1"/>
</dbReference>
<keyword evidence="3" id="KW-1185">Reference proteome</keyword>
<organism evidence="2 3">
    <name type="scientific">Ichthyophthirius multifiliis</name>
    <name type="common">White spot disease agent</name>
    <name type="synonym">Ich</name>
    <dbReference type="NCBI Taxonomy" id="5932"/>
    <lineage>
        <taxon>Eukaryota</taxon>
        <taxon>Sar</taxon>
        <taxon>Alveolata</taxon>
        <taxon>Ciliophora</taxon>
        <taxon>Intramacronucleata</taxon>
        <taxon>Oligohymenophorea</taxon>
        <taxon>Hymenostomatida</taxon>
        <taxon>Ophryoglenina</taxon>
        <taxon>Ichthyophthirius</taxon>
    </lineage>
</organism>
<dbReference type="InterPro" id="IPR011992">
    <property type="entry name" value="EF-hand-dom_pair"/>
</dbReference>
<dbReference type="Gene3D" id="1.10.238.10">
    <property type="entry name" value="EF-hand"/>
    <property type="match status" value="1"/>
</dbReference>
<evidence type="ECO:0000313" key="3">
    <source>
        <dbReference type="Proteomes" id="UP000008983"/>
    </source>
</evidence>
<dbReference type="PANTHER" id="PTHR12932">
    <property type="entry name" value="P25 ALPHA-RELATED"/>
    <property type="match status" value="1"/>
</dbReference>
<dbReference type="GeneID" id="14907834"/>
<dbReference type="OrthoDB" id="548799at2759"/>
<dbReference type="GO" id="GO:0032273">
    <property type="term" value="P:positive regulation of protein polymerization"/>
    <property type="evidence" value="ECO:0007669"/>
    <property type="project" value="TreeGrafter"/>
</dbReference>
<comment type="similarity">
    <text evidence="1">Belongs to the TPPP family.</text>
</comment>
<evidence type="ECO:0000256" key="1">
    <source>
        <dbReference type="ARBA" id="ARBA00010994"/>
    </source>
</evidence>
<dbReference type="InParanoid" id="G0QSX0"/>
<dbReference type="SUPFAM" id="SSF47473">
    <property type="entry name" value="EF-hand"/>
    <property type="match status" value="1"/>
</dbReference>